<proteinExistence type="predicted"/>
<organism evidence="4 5">
    <name type="scientific">Ruminococcus albus (strain ATCC 27210 / DSM 20455 / JCM 14654 / NCDO 2250 / 7)</name>
    <dbReference type="NCBI Taxonomy" id="697329"/>
    <lineage>
        <taxon>Bacteria</taxon>
        <taxon>Bacillati</taxon>
        <taxon>Bacillota</taxon>
        <taxon>Clostridia</taxon>
        <taxon>Eubacteriales</taxon>
        <taxon>Oscillospiraceae</taxon>
        <taxon>Ruminococcus</taxon>
    </lineage>
</organism>
<dbReference type="EMBL" id="CP002403">
    <property type="protein sequence ID" value="ADU22520.1"/>
    <property type="molecule type" value="Genomic_DNA"/>
</dbReference>
<dbReference type="Pfam" id="PF00583">
    <property type="entry name" value="Acetyltransf_1"/>
    <property type="match status" value="1"/>
</dbReference>
<gene>
    <name evidence="4" type="ordered locus">Rumal_2028</name>
</gene>
<evidence type="ECO:0000256" key="1">
    <source>
        <dbReference type="ARBA" id="ARBA00022679"/>
    </source>
</evidence>
<keyword evidence="1 4" id="KW-0808">Transferase</keyword>
<accession>E6UAX4</accession>
<reference evidence="4 5" key="1">
    <citation type="journal article" date="2011" name="J. Bacteriol.">
        <title>Complete genome of the cellulolytic ruminal bacterium Ruminococcus albus 7.</title>
        <authorList>
            <person name="Suen G."/>
            <person name="Stevenson D.M."/>
            <person name="Bruce D.C."/>
            <person name="Chertkov O."/>
            <person name="Copeland A."/>
            <person name="Cheng J.F."/>
            <person name="Detter C."/>
            <person name="Detter J.C."/>
            <person name="Goodwin L.A."/>
            <person name="Han C.S."/>
            <person name="Hauser L.J."/>
            <person name="Ivanova N.N."/>
            <person name="Kyrpides N.C."/>
            <person name="Land M.L."/>
            <person name="Lapidus A."/>
            <person name="Lucas S."/>
            <person name="Ovchinnikova G."/>
            <person name="Pitluck S."/>
            <person name="Tapia R."/>
            <person name="Woyke T."/>
            <person name="Boyum J."/>
            <person name="Mead D."/>
            <person name="Weimer P.J."/>
        </authorList>
    </citation>
    <scope>NUCLEOTIDE SEQUENCE [LARGE SCALE GENOMIC DNA]</scope>
    <source>
        <strain evidence="5">ATCC 27210 / DSM 20455 / JCM 14654 / NCDO 2250 / 7</strain>
    </source>
</reference>
<evidence type="ECO:0000313" key="4">
    <source>
        <dbReference type="EMBL" id="ADU22520.1"/>
    </source>
</evidence>
<dbReference type="GO" id="GO:0008080">
    <property type="term" value="F:N-acetyltransferase activity"/>
    <property type="evidence" value="ECO:0007669"/>
    <property type="project" value="UniProtKB-ARBA"/>
</dbReference>
<evidence type="ECO:0000256" key="2">
    <source>
        <dbReference type="ARBA" id="ARBA00023315"/>
    </source>
</evidence>
<dbReference type="STRING" id="697329.Rumal_2028"/>
<dbReference type="HOGENOM" id="CLU_061829_2_0_9"/>
<sequence>MILRFADLSYLDEISEIELSCFPKDQAAEKDQFRSRLMTYPDHFLLLCDDNARVAAFINGFVNDHSDLTDEMYKRPELHNENGAWQMIFGLCTCPECRHKGYAHTLMNEFLRLAKEQGRKGVVLTCKAELISFYEQFGFENEGVSTGSVIGGVKWYQMRKIF</sequence>
<dbReference type="InterPro" id="IPR000182">
    <property type="entry name" value="GNAT_dom"/>
</dbReference>
<feature type="domain" description="N-acetyltransferase" evidence="3">
    <location>
        <begin position="1"/>
        <end position="162"/>
    </location>
</feature>
<dbReference type="InterPro" id="IPR051635">
    <property type="entry name" value="SNAT-like"/>
</dbReference>
<name>E6UAX4_RUMA7</name>
<keyword evidence="2" id="KW-0012">Acyltransferase</keyword>
<dbReference type="PANTHER" id="PTHR10908">
    <property type="entry name" value="SEROTONIN N-ACETYLTRANSFERASE"/>
    <property type="match status" value="1"/>
</dbReference>
<dbReference type="Gene3D" id="3.40.630.30">
    <property type="match status" value="1"/>
</dbReference>
<dbReference type="PANTHER" id="PTHR10908:SF0">
    <property type="entry name" value="SEROTONIN N-ACETYLTRANSFERASE"/>
    <property type="match status" value="1"/>
</dbReference>
<dbReference type="PROSITE" id="PS51186">
    <property type="entry name" value="GNAT"/>
    <property type="match status" value="1"/>
</dbReference>
<dbReference type="KEGG" id="ral:Rumal_2028"/>
<evidence type="ECO:0000313" key="5">
    <source>
        <dbReference type="Proteomes" id="UP000006919"/>
    </source>
</evidence>
<dbReference type="Proteomes" id="UP000006919">
    <property type="component" value="Chromosome"/>
</dbReference>
<dbReference type="AlphaFoldDB" id="E6UAX4"/>
<evidence type="ECO:0000259" key="3">
    <source>
        <dbReference type="PROSITE" id="PS51186"/>
    </source>
</evidence>
<dbReference type="SUPFAM" id="SSF55729">
    <property type="entry name" value="Acyl-CoA N-acyltransferases (Nat)"/>
    <property type="match status" value="1"/>
</dbReference>
<dbReference type="CDD" id="cd04301">
    <property type="entry name" value="NAT_SF"/>
    <property type="match status" value="1"/>
</dbReference>
<dbReference type="OrthoDB" id="9800962at2"/>
<dbReference type="RefSeq" id="WP_013498680.1">
    <property type="nucleotide sequence ID" value="NC_014833.1"/>
</dbReference>
<dbReference type="InterPro" id="IPR016181">
    <property type="entry name" value="Acyl_CoA_acyltransferase"/>
</dbReference>
<dbReference type="eggNOG" id="COG0456">
    <property type="taxonomic scope" value="Bacteria"/>
</dbReference>
<protein>
    <submittedName>
        <fullName evidence="4">GCN5-related N-acetyltransferase</fullName>
    </submittedName>
</protein>